<reference evidence="1 2" key="1">
    <citation type="submission" date="2024-09" db="EMBL/GenBank/DDBJ databases">
        <title>Rethinking Asexuality: The Enigmatic Case of Functional Sexual Genes in Lepraria (Stereocaulaceae).</title>
        <authorList>
            <person name="Doellman M."/>
            <person name="Sun Y."/>
            <person name="Barcenas-Pena A."/>
            <person name="Lumbsch H.T."/>
            <person name="Grewe F."/>
        </authorList>
    </citation>
    <scope>NUCLEOTIDE SEQUENCE [LARGE SCALE GENOMIC DNA]</scope>
    <source>
        <strain evidence="1 2">Grewe 0041</strain>
    </source>
</reference>
<protein>
    <submittedName>
        <fullName evidence="1">Uncharacterized protein</fullName>
    </submittedName>
</protein>
<accession>A0ABR4B995</accession>
<organism evidence="1 2">
    <name type="scientific">Lepraria finkii</name>
    <dbReference type="NCBI Taxonomy" id="1340010"/>
    <lineage>
        <taxon>Eukaryota</taxon>
        <taxon>Fungi</taxon>
        <taxon>Dikarya</taxon>
        <taxon>Ascomycota</taxon>
        <taxon>Pezizomycotina</taxon>
        <taxon>Lecanoromycetes</taxon>
        <taxon>OSLEUM clade</taxon>
        <taxon>Lecanoromycetidae</taxon>
        <taxon>Lecanorales</taxon>
        <taxon>Lecanorineae</taxon>
        <taxon>Stereocaulaceae</taxon>
        <taxon>Lepraria</taxon>
    </lineage>
</organism>
<dbReference type="Proteomes" id="UP001590951">
    <property type="component" value="Unassembled WGS sequence"/>
</dbReference>
<keyword evidence="2" id="KW-1185">Reference proteome</keyword>
<dbReference type="EMBL" id="JBHFEH010000017">
    <property type="protein sequence ID" value="KAL2054165.1"/>
    <property type="molecule type" value="Genomic_DNA"/>
</dbReference>
<evidence type="ECO:0000313" key="1">
    <source>
        <dbReference type="EMBL" id="KAL2054165.1"/>
    </source>
</evidence>
<proteinExistence type="predicted"/>
<comment type="caution">
    <text evidence="1">The sequence shown here is derived from an EMBL/GenBank/DDBJ whole genome shotgun (WGS) entry which is preliminary data.</text>
</comment>
<name>A0ABR4B995_9LECA</name>
<evidence type="ECO:0000313" key="2">
    <source>
        <dbReference type="Proteomes" id="UP001590951"/>
    </source>
</evidence>
<sequence length="75" mass="9074">MKQATVEANYLTWDQVRTPNRDRMLDASLRFPDTIEEWNQEWAELGHELRYDFEVPSDILRNEKDHIRQDLENAI</sequence>
<gene>
    <name evidence="1" type="ORF">ABVK25_005704</name>
</gene>